<proteinExistence type="predicted"/>
<reference evidence="2 3" key="1">
    <citation type="journal article" date="2015" name="Nat. Commun.">
        <title>Lucilia cuprina genome unlocks parasitic fly biology to underpin future interventions.</title>
        <authorList>
            <person name="Anstead C.A."/>
            <person name="Korhonen P.K."/>
            <person name="Young N.D."/>
            <person name="Hall R.S."/>
            <person name="Jex A.R."/>
            <person name="Murali S.C."/>
            <person name="Hughes D.S."/>
            <person name="Lee S.F."/>
            <person name="Perry T."/>
            <person name="Stroehlein A.J."/>
            <person name="Ansell B.R."/>
            <person name="Breugelmans B."/>
            <person name="Hofmann A."/>
            <person name="Qu J."/>
            <person name="Dugan S."/>
            <person name="Lee S.L."/>
            <person name="Chao H."/>
            <person name="Dinh H."/>
            <person name="Han Y."/>
            <person name="Doddapaneni H.V."/>
            <person name="Worley K.C."/>
            <person name="Muzny D.M."/>
            <person name="Ioannidis P."/>
            <person name="Waterhouse R.M."/>
            <person name="Zdobnov E.M."/>
            <person name="James P.J."/>
            <person name="Bagnall N.H."/>
            <person name="Kotze A.C."/>
            <person name="Gibbs R.A."/>
            <person name="Richards S."/>
            <person name="Batterham P."/>
            <person name="Gasser R.B."/>
        </authorList>
    </citation>
    <scope>NUCLEOTIDE SEQUENCE [LARGE SCALE GENOMIC DNA]</scope>
    <source>
        <strain evidence="2 3">LS</strain>
        <tissue evidence="2">Full body</tissue>
    </source>
</reference>
<feature type="domain" description="DUF4806" evidence="1">
    <location>
        <begin position="197"/>
        <end position="254"/>
    </location>
</feature>
<dbReference type="OrthoDB" id="8052701at2759"/>
<sequence>MVAPNVVRKGYIRREGEIRLLSSEMSHVREADISQKVLEDFVVFFGSFSINHYKEKDSFCFSKELGPIKVVSLSESEFVCKVFRKTENYFEEPFQSFRGLGILVGSNLSIEAFVIKREDIDFKYLCIPYETNQCVLNKKCYSAVKDDAKDNMSKPEMMAQSKLLMECKVDIKKVETSICRMNGEVKDEIIDEIAAMLPLRTIEVVQEVEGKLLTPEFAQAIKTYLHKVKGASEDVSSVIRGLLTDDLLEKYNWERSMFFKTKDLPISKKA</sequence>
<organism evidence="2 3">
    <name type="scientific">Lucilia cuprina</name>
    <name type="common">Green bottle fly</name>
    <name type="synonym">Australian sheep blowfly</name>
    <dbReference type="NCBI Taxonomy" id="7375"/>
    <lineage>
        <taxon>Eukaryota</taxon>
        <taxon>Metazoa</taxon>
        <taxon>Ecdysozoa</taxon>
        <taxon>Arthropoda</taxon>
        <taxon>Hexapoda</taxon>
        <taxon>Insecta</taxon>
        <taxon>Pterygota</taxon>
        <taxon>Neoptera</taxon>
        <taxon>Endopterygota</taxon>
        <taxon>Diptera</taxon>
        <taxon>Brachycera</taxon>
        <taxon>Muscomorpha</taxon>
        <taxon>Oestroidea</taxon>
        <taxon>Calliphoridae</taxon>
        <taxon>Luciliinae</taxon>
        <taxon>Lucilia</taxon>
    </lineage>
</organism>
<keyword evidence="3" id="KW-1185">Reference proteome</keyword>
<dbReference type="InterPro" id="IPR032071">
    <property type="entry name" value="DUF4806"/>
</dbReference>
<dbReference type="EMBL" id="JRES01001533">
    <property type="protein sequence ID" value="KNC22205.1"/>
    <property type="molecule type" value="Genomic_DNA"/>
</dbReference>
<name>A0A0L0BQ43_LUCCU</name>
<evidence type="ECO:0000259" key="1">
    <source>
        <dbReference type="Pfam" id="PF16064"/>
    </source>
</evidence>
<dbReference type="Pfam" id="PF16064">
    <property type="entry name" value="DUF4806"/>
    <property type="match status" value="1"/>
</dbReference>
<evidence type="ECO:0000313" key="3">
    <source>
        <dbReference type="Proteomes" id="UP000037069"/>
    </source>
</evidence>
<comment type="caution">
    <text evidence="2">The sequence shown here is derived from an EMBL/GenBank/DDBJ whole genome shotgun (WGS) entry which is preliminary data.</text>
</comment>
<protein>
    <recommendedName>
        <fullName evidence="1">DUF4806 domain-containing protein</fullName>
    </recommendedName>
</protein>
<evidence type="ECO:0000313" key="2">
    <source>
        <dbReference type="EMBL" id="KNC22205.1"/>
    </source>
</evidence>
<dbReference type="Proteomes" id="UP000037069">
    <property type="component" value="Unassembled WGS sequence"/>
</dbReference>
<dbReference type="AlphaFoldDB" id="A0A0L0BQ43"/>
<accession>A0A0L0BQ43</accession>
<gene>
    <name evidence="2" type="ORF">FF38_01881</name>
</gene>